<keyword evidence="14" id="KW-1185">Reference proteome</keyword>
<dbReference type="PANTHER" id="PTHR46173:SF1">
    <property type="entry name" value="CCA TRNA NUCLEOTIDYLTRANSFERASE 1, MITOCHONDRIAL"/>
    <property type="match status" value="1"/>
</dbReference>
<keyword evidence="6" id="KW-0547">Nucleotide-binding</keyword>
<evidence type="ECO:0000259" key="11">
    <source>
        <dbReference type="Pfam" id="PF12627"/>
    </source>
</evidence>
<dbReference type="EMBL" id="SMAG01000007">
    <property type="protein sequence ID" value="TCS93364.1"/>
    <property type="molecule type" value="Genomic_DNA"/>
</dbReference>
<keyword evidence="5" id="KW-0479">Metal-binding</keyword>
<dbReference type="GO" id="GO:0008033">
    <property type="term" value="P:tRNA processing"/>
    <property type="evidence" value="ECO:0007669"/>
    <property type="project" value="UniProtKB-KW"/>
</dbReference>
<comment type="similarity">
    <text evidence="9">Belongs to the tRNA nucleotidyltransferase/poly(A) polymerase family.</text>
</comment>
<evidence type="ECO:0000256" key="2">
    <source>
        <dbReference type="ARBA" id="ARBA00022679"/>
    </source>
</evidence>
<evidence type="ECO:0000313" key="13">
    <source>
        <dbReference type="EMBL" id="TCS93364.1"/>
    </source>
</evidence>
<sequence length="409" mass="47698">MRKERKSAQQVIQALNQVGYEAYWVGGCVRDEWLGREPKDYDVATNALPEQVQKVFSHTIPTGLQHGTVTVVIDRNPVEVTTFRVESEYKDHRRPSEVKFVRTLQEDLSRRDFTINAMAKDAEDCLYDYFGGVSDLEAGIIRTVGQPEDRFQEDALRMLRAIRFAAQFQFRLDGSTLKAIQQWKGLCVNLSVERVTAELEKMWEGARPDLGMKLLFDTGLIYDLPPFHRYERWRRLTPLHLTYLGNRKDRIVYWAFLLWMFHTKYNQVEQRCQALKLSRVDRLEIQTCFQLGLGWSSLDEISGKKLLLTYGLEAVQRGWLLAVMTETVDLDSDSITLSRLKQWWSEMPITHLKELDLSGMDLLQAIPKKTGPWIGERLNYLLEQVALRRLENRKDVLLKEGCYLEKRDS</sequence>
<keyword evidence="7" id="KW-0460">Magnesium</keyword>
<keyword evidence="8 9" id="KW-0694">RNA-binding</keyword>
<keyword evidence="2 9" id="KW-0808">Transferase</keyword>
<dbReference type="InterPro" id="IPR002646">
    <property type="entry name" value="PolA_pol_head_dom"/>
</dbReference>
<dbReference type="InterPro" id="IPR032810">
    <property type="entry name" value="CCA-adding_enz_C"/>
</dbReference>
<name>A0A4R3L5E3_9BACL</name>
<evidence type="ECO:0000256" key="5">
    <source>
        <dbReference type="ARBA" id="ARBA00022723"/>
    </source>
</evidence>
<dbReference type="Pfam" id="PF12627">
    <property type="entry name" value="PolyA_pol_RNAbd"/>
    <property type="match status" value="1"/>
</dbReference>
<proteinExistence type="inferred from homology"/>
<evidence type="ECO:0000313" key="14">
    <source>
        <dbReference type="Proteomes" id="UP000294937"/>
    </source>
</evidence>
<dbReference type="GO" id="GO:0016779">
    <property type="term" value="F:nucleotidyltransferase activity"/>
    <property type="evidence" value="ECO:0007669"/>
    <property type="project" value="UniProtKB-KW"/>
</dbReference>
<dbReference type="Gene3D" id="1.10.3090.10">
    <property type="entry name" value="cca-adding enzyme, domain 2"/>
    <property type="match status" value="1"/>
</dbReference>
<evidence type="ECO:0000256" key="6">
    <source>
        <dbReference type="ARBA" id="ARBA00022741"/>
    </source>
</evidence>
<evidence type="ECO:0000259" key="12">
    <source>
        <dbReference type="Pfam" id="PF13735"/>
    </source>
</evidence>
<dbReference type="InterPro" id="IPR043519">
    <property type="entry name" value="NT_sf"/>
</dbReference>
<keyword evidence="4" id="KW-0548">Nucleotidyltransferase</keyword>
<dbReference type="GO" id="GO:0000049">
    <property type="term" value="F:tRNA binding"/>
    <property type="evidence" value="ECO:0007669"/>
    <property type="project" value="TreeGrafter"/>
</dbReference>
<organism evidence="13 14">
    <name type="scientific">Hazenella coriacea</name>
    <dbReference type="NCBI Taxonomy" id="1179467"/>
    <lineage>
        <taxon>Bacteria</taxon>
        <taxon>Bacillati</taxon>
        <taxon>Bacillota</taxon>
        <taxon>Bacilli</taxon>
        <taxon>Bacillales</taxon>
        <taxon>Thermoactinomycetaceae</taxon>
        <taxon>Hazenella</taxon>
    </lineage>
</organism>
<gene>
    <name evidence="13" type="ORF">EDD58_10710</name>
</gene>
<dbReference type="InterPro" id="IPR032828">
    <property type="entry name" value="PolyA_RNA-bd"/>
</dbReference>
<dbReference type="OrthoDB" id="9805698at2"/>
<dbReference type="Proteomes" id="UP000294937">
    <property type="component" value="Unassembled WGS sequence"/>
</dbReference>
<protein>
    <submittedName>
        <fullName evidence="13">tRNA nucleotidyltransferase (CCA-adding enzyme)</fullName>
    </submittedName>
</protein>
<dbReference type="InterPro" id="IPR050264">
    <property type="entry name" value="Bact_CCA-adding_enz_type3_sf"/>
</dbReference>
<reference evidence="13 14" key="1">
    <citation type="submission" date="2019-03" db="EMBL/GenBank/DDBJ databases">
        <title>Genomic Encyclopedia of Type Strains, Phase IV (KMG-IV): sequencing the most valuable type-strain genomes for metagenomic binning, comparative biology and taxonomic classification.</title>
        <authorList>
            <person name="Goeker M."/>
        </authorList>
    </citation>
    <scope>NUCLEOTIDE SEQUENCE [LARGE SCALE GENOMIC DNA]</scope>
    <source>
        <strain evidence="13 14">DSM 45707</strain>
    </source>
</reference>
<dbReference type="Pfam" id="PF01743">
    <property type="entry name" value="PolyA_pol"/>
    <property type="match status" value="1"/>
</dbReference>
<dbReference type="AlphaFoldDB" id="A0A4R3L5E3"/>
<evidence type="ECO:0000256" key="4">
    <source>
        <dbReference type="ARBA" id="ARBA00022695"/>
    </source>
</evidence>
<comment type="cofactor">
    <cofactor evidence="1">
        <name>Mg(2+)</name>
        <dbReference type="ChEBI" id="CHEBI:18420"/>
    </cofactor>
</comment>
<dbReference type="GO" id="GO:0000166">
    <property type="term" value="F:nucleotide binding"/>
    <property type="evidence" value="ECO:0007669"/>
    <property type="project" value="UniProtKB-KW"/>
</dbReference>
<evidence type="ECO:0000256" key="1">
    <source>
        <dbReference type="ARBA" id="ARBA00001946"/>
    </source>
</evidence>
<feature type="domain" description="tRNA nucleotidyltransferase/poly(A) polymerase RNA and SrmB- binding" evidence="11">
    <location>
        <begin position="170"/>
        <end position="226"/>
    </location>
</feature>
<dbReference type="PANTHER" id="PTHR46173">
    <property type="entry name" value="CCA TRNA NUCLEOTIDYLTRANSFERASE 1, MITOCHONDRIAL"/>
    <property type="match status" value="1"/>
</dbReference>
<evidence type="ECO:0000256" key="7">
    <source>
        <dbReference type="ARBA" id="ARBA00022842"/>
    </source>
</evidence>
<dbReference type="NCBIfam" id="NF009814">
    <property type="entry name" value="PRK13299.1"/>
    <property type="match status" value="1"/>
</dbReference>
<keyword evidence="3" id="KW-0819">tRNA processing</keyword>
<evidence type="ECO:0000256" key="8">
    <source>
        <dbReference type="ARBA" id="ARBA00022884"/>
    </source>
</evidence>
<dbReference type="SUPFAM" id="SSF81301">
    <property type="entry name" value="Nucleotidyltransferase"/>
    <property type="match status" value="1"/>
</dbReference>
<dbReference type="GO" id="GO:0046872">
    <property type="term" value="F:metal ion binding"/>
    <property type="evidence" value="ECO:0007669"/>
    <property type="project" value="UniProtKB-KW"/>
</dbReference>
<feature type="domain" description="CCA-adding enzyme C-terminal" evidence="12">
    <location>
        <begin position="251"/>
        <end position="399"/>
    </location>
</feature>
<comment type="caution">
    <text evidence="13">The sequence shown here is derived from an EMBL/GenBank/DDBJ whole genome shotgun (WGS) entry which is preliminary data.</text>
</comment>
<dbReference type="Pfam" id="PF13735">
    <property type="entry name" value="tRNA_NucTran2_2"/>
    <property type="match status" value="1"/>
</dbReference>
<dbReference type="CDD" id="cd05398">
    <property type="entry name" value="NT_ClassII-CCAase"/>
    <property type="match status" value="1"/>
</dbReference>
<dbReference type="SUPFAM" id="SSF81891">
    <property type="entry name" value="Poly A polymerase C-terminal region-like"/>
    <property type="match status" value="1"/>
</dbReference>
<dbReference type="Gene3D" id="3.30.460.10">
    <property type="entry name" value="Beta Polymerase, domain 2"/>
    <property type="match status" value="1"/>
</dbReference>
<dbReference type="RefSeq" id="WP_131925629.1">
    <property type="nucleotide sequence ID" value="NZ_SMAG01000007.1"/>
</dbReference>
<feature type="domain" description="Poly A polymerase head" evidence="10">
    <location>
        <begin position="22"/>
        <end position="142"/>
    </location>
</feature>
<evidence type="ECO:0000259" key="10">
    <source>
        <dbReference type="Pfam" id="PF01743"/>
    </source>
</evidence>
<accession>A0A4R3L5E3</accession>
<dbReference type="Gene3D" id="1.10.246.80">
    <property type="match status" value="1"/>
</dbReference>
<evidence type="ECO:0000256" key="9">
    <source>
        <dbReference type="RuleBase" id="RU003953"/>
    </source>
</evidence>
<evidence type="ECO:0000256" key="3">
    <source>
        <dbReference type="ARBA" id="ARBA00022694"/>
    </source>
</evidence>